<name>A0ABR1UEU8_9PEZI</name>
<comment type="caution">
    <text evidence="1">The sequence shown here is derived from an EMBL/GenBank/DDBJ whole genome shotgun (WGS) entry which is preliminary data.</text>
</comment>
<keyword evidence="2" id="KW-1185">Reference proteome</keyword>
<dbReference type="Proteomes" id="UP001446871">
    <property type="component" value="Unassembled WGS sequence"/>
</dbReference>
<reference evidence="1 2" key="1">
    <citation type="submission" date="2023-01" db="EMBL/GenBank/DDBJ databases">
        <title>Analysis of 21 Apiospora genomes using comparative genomics revels a genus with tremendous synthesis potential of carbohydrate active enzymes and secondary metabolites.</title>
        <authorList>
            <person name="Sorensen T."/>
        </authorList>
    </citation>
    <scope>NUCLEOTIDE SEQUENCE [LARGE SCALE GENOMIC DNA]</scope>
    <source>
        <strain evidence="1 2">CBS 83171</strain>
    </source>
</reference>
<dbReference type="EMBL" id="JAQQWM010000007">
    <property type="protein sequence ID" value="KAK8057421.1"/>
    <property type="molecule type" value="Genomic_DNA"/>
</dbReference>
<accession>A0ABR1UEU8</accession>
<evidence type="ECO:0000313" key="1">
    <source>
        <dbReference type="EMBL" id="KAK8057421.1"/>
    </source>
</evidence>
<protein>
    <submittedName>
        <fullName evidence="1">Uncharacterized protein</fullName>
    </submittedName>
</protein>
<organism evidence="1 2">
    <name type="scientific">Apiospora saccharicola</name>
    <dbReference type="NCBI Taxonomy" id="335842"/>
    <lineage>
        <taxon>Eukaryota</taxon>
        <taxon>Fungi</taxon>
        <taxon>Dikarya</taxon>
        <taxon>Ascomycota</taxon>
        <taxon>Pezizomycotina</taxon>
        <taxon>Sordariomycetes</taxon>
        <taxon>Xylariomycetidae</taxon>
        <taxon>Amphisphaeriales</taxon>
        <taxon>Apiosporaceae</taxon>
        <taxon>Apiospora</taxon>
    </lineage>
</organism>
<evidence type="ECO:0000313" key="2">
    <source>
        <dbReference type="Proteomes" id="UP001446871"/>
    </source>
</evidence>
<gene>
    <name evidence="1" type="ORF">PG996_011358</name>
</gene>
<proteinExistence type="predicted"/>
<sequence>MVSSEQIAKLFVGFRRVDEGEQLWAMKTRKSYVRQKVQGRKINEVAGGRFKVGWEEEEVFWDTKLVMIGKGKNQSTTLEFEPSGRSSWLKVEG</sequence>